<protein>
    <submittedName>
        <fullName evidence="1">Uncharacterized protein</fullName>
    </submittedName>
</protein>
<dbReference type="Proteomes" id="UP001196413">
    <property type="component" value="Unassembled WGS sequence"/>
</dbReference>
<evidence type="ECO:0000313" key="2">
    <source>
        <dbReference type="Proteomes" id="UP001196413"/>
    </source>
</evidence>
<sequence>MTRTRNDDGGVGLGSEGGADLETVDVGRLVNVDAVLQEIVAAGVVKVASAGVAGPHRLAAIVDAVGHGTESGLANVGAVALAIVSVTVGNAALKVDGIVALAGKTS</sequence>
<evidence type="ECO:0000313" key="1">
    <source>
        <dbReference type="EMBL" id="KAJ1353375.1"/>
    </source>
</evidence>
<dbReference type="EMBL" id="JAHQIW010001697">
    <property type="protein sequence ID" value="KAJ1353375.1"/>
    <property type="molecule type" value="Genomic_DNA"/>
</dbReference>
<dbReference type="AlphaFoldDB" id="A0AAD5M8Y5"/>
<accession>A0AAD5M8Y5</accession>
<gene>
    <name evidence="1" type="ORF">KIN20_009982</name>
</gene>
<keyword evidence="2" id="KW-1185">Reference proteome</keyword>
<organism evidence="1 2">
    <name type="scientific">Parelaphostrongylus tenuis</name>
    <name type="common">Meningeal worm</name>
    <dbReference type="NCBI Taxonomy" id="148309"/>
    <lineage>
        <taxon>Eukaryota</taxon>
        <taxon>Metazoa</taxon>
        <taxon>Ecdysozoa</taxon>
        <taxon>Nematoda</taxon>
        <taxon>Chromadorea</taxon>
        <taxon>Rhabditida</taxon>
        <taxon>Rhabditina</taxon>
        <taxon>Rhabditomorpha</taxon>
        <taxon>Strongyloidea</taxon>
        <taxon>Metastrongylidae</taxon>
        <taxon>Parelaphostrongylus</taxon>
    </lineage>
</organism>
<comment type="caution">
    <text evidence="1">The sequence shown here is derived from an EMBL/GenBank/DDBJ whole genome shotgun (WGS) entry which is preliminary data.</text>
</comment>
<name>A0AAD5M8Y5_PARTN</name>
<reference evidence="1" key="1">
    <citation type="submission" date="2021-06" db="EMBL/GenBank/DDBJ databases">
        <title>Parelaphostrongylus tenuis whole genome reference sequence.</title>
        <authorList>
            <person name="Garwood T.J."/>
            <person name="Larsen P.A."/>
            <person name="Fountain-Jones N.M."/>
            <person name="Garbe J.R."/>
            <person name="Macchietto M.G."/>
            <person name="Kania S.A."/>
            <person name="Gerhold R.W."/>
            <person name="Richards J.E."/>
            <person name="Wolf T.M."/>
        </authorList>
    </citation>
    <scope>NUCLEOTIDE SEQUENCE</scope>
    <source>
        <strain evidence="1">MNPRO001-30</strain>
        <tissue evidence="1">Meninges</tissue>
    </source>
</reference>
<proteinExistence type="predicted"/>